<keyword evidence="11" id="KW-1185">Reference proteome</keyword>
<dbReference type="Pfam" id="PF13962">
    <property type="entry name" value="PGG"/>
    <property type="match status" value="1"/>
</dbReference>
<dbReference type="Gene3D" id="1.25.40.20">
    <property type="entry name" value="Ankyrin repeat-containing domain"/>
    <property type="match status" value="1"/>
</dbReference>
<dbReference type="Pfam" id="PF12796">
    <property type="entry name" value="Ank_2"/>
    <property type="match status" value="2"/>
</dbReference>
<evidence type="ECO:0000313" key="10">
    <source>
        <dbReference type="EMBL" id="KAG2565971.1"/>
    </source>
</evidence>
<evidence type="ECO:0000256" key="5">
    <source>
        <dbReference type="ARBA" id="ARBA00023043"/>
    </source>
</evidence>
<keyword evidence="3" id="KW-0677">Repeat</keyword>
<evidence type="ECO:0000256" key="4">
    <source>
        <dbReference type="ARBA" id="ARBA00022989"/>
    </source>
</evidence>
<feature type="domain" description="PGG" evidence="9">
    <location>
        <begin position="475"/>
        <end position="587"/>
    </location>
</feature>
<feature type="repeat" description="ANK" evidence="7">
    <location>
        <begin position="385"/>
        <end position="418"/>
    </location>
</feature>
<dbReference type="PROSITE" id="PS50297">
    <property type="entry name" value="ANK_REP_REGION"/>
    <property type="match status" value="2"/>
</dbReference>
<dbReference type="SMART" id="SM00248">
    <property type="entry name" value="ANK"/>
    <property type="match status" value="8"/>
</dbReference>
<dbReference type="PANTHER" id="PTHR24186:SF50">
    <property type="entry name" value="ANKYRIN REPEAT-CONTAINING PROTEIN ITN1-LIKE ISOFORM X1"/>
    <property type="match status" value="1"/>
</dbReference>
<comment type="subcellular location">
    <subcellularLocation>
        <location evidence="1">Membrane</location>
        <topology evidence="1">Multi-pass membrane protein</topology>
    </subcellularLocation>
</comment>
<dbReference type="SUPFAM" id="SSF48403">
    <property type="entry name" value="Ankyrin repeat"/>
    <property type="match status" value="1"/>
</dbReference>
<feature type="transmembrane region" description="Helical" evidence="8">
    <location>
        <begin position="522"/>
        <end position="551"/>
    </location>
</feature>
<feature type="transmembrane region" description="Helical" evidence="8">
    <location>
        <begin position="601"/>
        <end position="625"/>
    </location>
</feature>
<dbReference type="PROSITE" id="PS50088">
    <property type="entry name" value="ANK_REPEAT"/>
    <property type="match status" value="2"/>
</dbReference>
<dbReference type="InterPro" id="IPR002110">
    <property type="entry name" value="Ankyrin_rpt"/>
</dbReference>
<evidence type="ECO:0000313" key="11">
    <source>
        <dbReference type="Proteomes" id="UP000823388"/>
    </source>
</evidence>
<evidence type="ECO:0000256" key="1">
    <source>
        <dbReference type="ARBA" id="ARBA00004141"/>
    </source>
</evidence>
<reference evidence="10" key="1">
    <citation type="submission" date="2020-05" db="EMBL/GenBank/DDBJ databases">
        <title>WGS assembly of Panicum virgatum.</title>
        <authorList>
            <person name="Lovell J.T."/>
            <person name="Jenkins J."/>
            <person name="Shu S."/>
            <person name="Juenger T.E."/>
            <person name="Schmutz J."/>
        </authorList>
    </citation>
    <scope>NUCLEOTIDE SEQUENCE</scope>
    <source>
        <strain evidence="10">AP13</strain>
    </source>
</reference>
<feature type="transmembrane region" description="Helical" evidence="8">
    <location>
        <begin position="637"/>
        <end position="662"/>
    </location>
</feature>
<feature type="transmembrane region" description="Helical" evidence="8">
    <location>
        <begin position="563"/>
        <end position="589"/>
    </location>
</feature>
<name>A0A8T0PU64_PANVG</name>
<keyword evidence="4 8" id="KW-1133">Transmembrane helix</keyword>
<evidence type="ECO:0000256" key="7">
    <source>
        <dbReference type="PROSITE-ProRule" id="PRU00023"/>
    </source>
</evidence>
<gene>
    <name evidence="10" type="ORF">PVAP13_7NG155200</name>
</gene>
<evidence type="ECO:0000259" key="9">
    <source>
        <dbReference type="Pfam" id="PF13962"/>
    </source>
</evidence>
<proteinExistence type="predicted"/>
<protein>
    <recommendedName>
        <fullName evidence="9">PGG domain-containing protein</fullName>
    </recommendedName>
</protein>
<feature type="transmembrane region" description="Helical" evidence="8">
    <location>
        <begin position="480"/>
        <end position="502"/>
    </location>
</feature>
<dbReference type="AlphaFoldDB" id="A0A8T0PU64"/>
<dbReference type="OrthoDB" id="665356at2759"/>
<dbReference type="GO" id="GO:0005886">
    <property type="term" value="C:plasma membrane"/>
    <property type="evidence" value="ECO:0007669"/>
    <property type="project" value="TreeGrafter"/>
</dbReference>
<sequence>MERTSPCATSSANELARDMATIMADQPEKKPAPVVPKHPELLMAAREGDPVRLSILLDEPVVAWTAIDIQDGDGGGNPVRHAEAVTSGLDSILHVVASGGDGDQFLEGASVIHSKARHLLDAGNSEGDTPLHCAARAGRIEMVSKLIRLARAEAGDERVKAALRKQNRQRETALHEAVRLADREMVERLMSADPQLARLPEVDGASPLYLAVSLGHDVIAELLHSKDQGLSYCGPDGQNVWHAAVLHNNTRTTDMLMQWGKHELIKQGDRAHGSTPLHSAASRGVPGTVMALLEADKSSAYQYDNEGLLPIHVAAMENKGDVVRVFLDECPGCAEAQDARGRTFLHVAVASRNSTLVLNAYRYFRGHRRHGAERFETIMNMRDGYGNTGLHLAVKTRSVEIFYYLLWNKGIQLNFRDNMGRTALDILEKPVGFNFWLDPRLMMWSLLEAAGAEYGDHHNGFPHLDEEKEAKMISDSIPTVGIISALLVTISFAAAFAIPGGYRAGDDTKSGSSPGTPVLAKTYSFQGFVVANNLALLCSALATISLAYAGVTNVDIRTRMATFGLSIFFLHGSARSLAAAFAFGTYAALAPVARAISVLTWLGMSFSSLDVAWLACTLAVVQLLLLKRLGARAWLRVAAVILVLSVWALWPYIIILGLLAYYKTHGGIH</sequence>
<evidence type="ECO:0000256" key="8">
    <source>
        <dbReference type="SAM" id="Phobius"/>
    </source>
</evidence>
<dbReference type="EMBL" id="CM029050">
    <property type="protein sequence ID" value="KAG2565971.1"/>
    <property type="molecule type" value="Genomic_DNA"/>
</dbReference>
<dbReference type="Pfam" id="PF13857">
    <property type="entry name" value="Ank_5"/>
    <property type="match status" value="1"/>
</dbReference>
<dbReference type="PANTHER" id="PTHR24186">
    <property type="entry name" value="PROTEIN PHOSPHATASE 1 REGULATORY SUBUNIT"/>
    <property type="match status" value="1"/>
</dbReference>
<evidence type="ECO:0000256" key="6">
    <source>
        <dbReference type="ARBA" id="ARBA00023136"/>
    </source>
</evidence>
<keyword evidence="2 8" id="KW-0812">Transmembrane</keyword>
<feature type="repeat" description="ANK" evidence="7">
    <location>
        <begin position="126"/>
        <end position="148"/>
    </location>
</feature>
<evidence type="ECO:0000256" key="3">
    <source>
        <dbReference type="ARBA" id="ARBA00022737"/>
    </source>
</evidence>
<accession>A0A8T0PU64</accession>
<dbReference type="InterPro" id="IPR026961">
    <property type="entry name" value="PGG_dom"/>
</dbReference>
<evidence type="ECO:0000256" key="2">
    <source>
        <dbReference type="ARBA" id="ARBA00022692"/>
    </source>
</evidence>
<comment type="caution">
    <text evidence="10">The sequence shown here is derived from an EMBL/GenBank/DDBJ whole genome shotgun (WGS) entry which is preliminary data.</text>
</comment>
<organism evidence="10 11">
    <name type="scientific">Panicum virgatum</name>
    <name type="common">Blackwell switchgrass</name>
    <dbReference type="NCBI Taxonomy" id="38727"/>
    <lineage>
        <taxon>Eukaryota</taxon>
        <taxon>Viridiplantae</taxon>
        <taxon>Streptophyta</taxon>
        <taxon>Embryophyta</taxon>
        <taxon>Tracheophyta</taxon>
        <taxon>Spermatophyta</taxon>
        <taxon>Magnoliopsida</taxon>
        <taxon>Liliopsida</taxon>
        <taxon>Poales</taxon>
        <taxon>Poaceae</taxon>
        <taxon>PACMAD clade</taxon>
        <taxon>Panicoideae</taxon>
        <taxon>Panicodae</taxon>
        <taxon>Paniceae</taxon>
        <taxon>Panicinae</taxon>
        <taxon>Panicum</taxon>
        <taxon>Panicum sect. Hiantes</taxon>
    </lineage>
</organism>
<dbReference type="InterPro" id="IPR036770">
    <property type="entry name" value="Ankyrin_rpt-contain_sf"/>
</dbReference>
<keyword evidence="5 7" id="KW-0040">ANK repeat</keyword>
<keyword evidence="6 8" id="KW-0472">Membrane</keyword>
<dbReference type="Proteomes" id="UP000823388">
    <property type="component" value="Chromosome 7N"/>
</dbReference>